<evidence type="ECO:0000256" key="1">
    <source>
        <dbReference type="SAM" id="Phobius"/>
    </source>
</evidence>
<evidence type="ECO:0000313" key="3">
    <source>
        <dbReference type="Proteomes" id="UP001172673"/>
    </source>
</evidence>
<keyword evidence="1" id="KW-0472">Membrane</keyword>
<keyword evidence="1" id="KW-0812">Transmembrane</keyword>
<dbReference type="Proteomes" id="UP001172673">
    <property type="component" value="Unassembled WGS sequence"/>
</dbReference>
<feature type="transmembrane region" description="Helical" evidence="1">
    <location>
        <begin position="116"/>
        <end position="141"/>
    </location>
</feature>
<feature type="transmembrane region" description="Helical" evidence="1">
    <location>
        <begin position="54"/>
        <end position="78"/>
    </location>
</feature>
<keyword evidence="3" id="KW-1185">Reference proteome</keyword>
<evidence type="ECO:0000313" key="2">
    <source>
        <dbReference type="EMBL" id="KAJ9605571.1"/>
    </source>
</evidence>
<protein>
    <submittedName>
        <fullName evidence="2">Uncharacterized protein</fullName>
    </submittedName>
</protein>
<sequence length="164" mass="17772">MLQMKTVYLEVGQELCGLPPVSTKKGYYFWLALGPVYWIMALVLAVSVPNFTSITNLIGGLLSLNFSYSIPAIMYVAWVVQDAAQLPGEGFDPYTGVTVRHDEGWKRYMRGVCKSWYLSIPSILFALGGLASSGMGSWSAILSLEEVSGPGGTIQTSWSCTAIG</sequence>
<dbReference type="EMBL" id="JAPDRK010000016">
    <property type="protein sequence ID" value="KAJ9605571.1"/>
    <property type="molecule type" value="Genomic_DNA"/>
</dbReference>
<proteinExistence type="predicted"/>
<organism evidence="2 3">
    <name type="scientific">Cladophialophora chaetospira</name>
    <dbReference type="NCBI Taxonomy" id="386627"/>
    <lineage>
        <taxon>Eukaryota</taxon>
        <taxon>Fungi</taxon>
        <taxon>Dikarya</taxon>
        <taxon>Ascomycota</taxon>
        <taxon>Pezizomycotina</taxon>
        <taxon>Eurotiomycetes</taxon>
        <taxon>Chaetothyriomycetidae</taxon>
        <taxon>Chaetothyriales</taxon>
        <taxon>Herpotrichiellaceae</taxon>
        <taxon>Cladophialophora</taxon>
    </lineage>
</organism>
<dbReference type="AlphaFoldDB" id="A0AA39CER3"/>
<comment type="caution">
    <text evidence="2">The sequence shown here is derived from an EMBL/GenBank/DDBJ whole genome shotgun (WGS) entry which is preliminary data.</text>
</comment>
<name>A0AA39CER3_9EURO</name>
<feature type="transmembrane region" description="Helical" evidence="1">
    <location>
        <begin position="27"/>
        <end position="48"/>
    </location>
</feature>
<reference evidence="2" key="1">
    <citation type="submission" date="2022-10" db="EMBL/GenBank/DDBJ databases">
        <title>Culturing micro-colonial fungi from biological soil crusts in the Mojave desert and describing Neophaeococcomyces mojavensis, and introducing the new genera and species Taxawa tesnikishii.</title>
        <authorList>
            <person name="Kurbessoian T."/>
            <person name="Stajich J.E."/>
        </authorList>
    </citation>
    <scope>NUCLEOTIDE SEQUENCE</scope>
    <source>
        <strain evidence="2">TK_41</strain>
    </source>
</reference>
<accession>A0AA39CER3</accession>
<gene>
    <name evidence="2" type="ORF">H2200_010228</name>
</gene>
<keyword evidence="1" id="KW-1133">Transmembrane helix</keyword>